<comment type="caution">
    <text evidence="5">The sequence shown here is derived from an EMBL/GenBank/DDBJ whole genome shotgun (WGS) entry which is preliminary data.</text>
</comment>
<sequence>MTKKSSNKKTNSGGVTKTLNLYFIPHADNNHRPFIIRPGALKFYSLVLILTKLAVTAFLYLSYPSVGFFSSATASNIVNLTNSSRQSSSLGTLRTNEALNRAAYQKAQDMVANNYFSHDSPAGTKFWNWIQGSGYRYSNAGENLAMDFNSAESVHNALMASTSHRANILNPKFTEIGVSIITGKINNKETMILVEMFGTPKQTATTTTPVVTEKPSEQPKEQPANTNEATIKPDTTPPQQIITPPPAPFFKAEITKVMEASLGIKTGEEINYWIEIKNTGNTTWTSDGTNFVALNTTDPAGRTSAFQHSSWLESYRPVKLAAESVSPSQTTRLNFTLKAPRQAGSYKEAFQLVAENLTWIEGSRFEIPITVSKPPVEKSKQATNTNQNINQNLNQNTNQNLNTNVNKKEVNAIAIINSSEPTAPEIIQEQTVPVIAQNQQFKEPRDFIGYLVHYYDIIFWIIIVLVGTSLLINTLVKIRIQHADTIISSLLVILLATAMLLFRFHFIENIMSSPLII</sequence>
<name>A0A2M7RK31_9BACT</name>
<gene>
    <name evidence="5" type="ORF">COY66_01140</name>
</gene>
<evidence type="ECO:0000259" key="3">
    <source>
        <dbReference type="Pfam" id="PF00188"/>
    </source>
</evidence>
<dbReference type="InterPro" id="IPR014044">
    <property type="entry name" value="CAP_dom"/>
</dbReference>
<evidence type="ECO:0000259" key="4">
    <source>
        <dbReference type="Pfam" id="PF16158"/>
    </source>
</evidence>
<dbReference type="PANTHER" id="PTHR31157:SF1">
    <property type="entry name" value="SCP DOMAIN-CONTAINING PROTEIN"/>
    <property type="match status" value="1"/>
</dbReference>
<evidence type="ECO:0000313" key="6">
    <source>
        <dbReference type="Proteomes" id="UP000230779"/>
    </source>
</evidence>
<dbReference type="SUPFAM" id="SSF55797">
    <property type="entry name" value="PR-1-like"/>
    <property type="match status" value="1"/>
</dbReference>
<feature type="compositionally biased region" description="Low complexity" evidence="1">
    <location>
        <begin position="230"/>
        <end position="242"/>
    </location>
</feature>
<feature type="transmembrane region" description="Helical" evidence="2">
    <location>
        <begin position="488"/>
        <end position="507"/>
    </location>
</feature>
<dbReference type="PANTHER" id="PTHR31157">
    <property type="entry name" value="SCP DOMAIN-CONTAINING PROTEIN"/>
    <property type="match status" value="1"/>
</dbReference>
<feature type="domain" description="SCP" evidence="3">
    <location>
        <begin position="78"/>
        <end position="188"/>
    </location>
</feature>
<feature type="transmembrane region" description="Helical" evidence="2">
    <location>
        <begin position="43"/>
        <end position="63"/>
    </location>
</feature>
<dbReference type="Pfam" id="PF16158">
    <property type="entry name" value="N_BRCA1_IG"/>
    <property type="match status" value="1"/>
</dbReference>
<dbReference type="CDD" id="cd05379">
    <property type="entry name" value="CAP_bacterial"/>
    <property type="match status" value="1"/>
</dbReference>
<evidence type="ECO:0000256" key="2">
    <source>
        <dbReference type="SAM" id="Phobius"/>
    </source>
</evidence>
<feature type="region of interest" description="Disordered" evidence="1">
    <location>
        <begin position="203"/>
        <end position="245"/>
    </location>
</feature>
<dbReference type="Gene3D" id="3.40.33.10">
    <property type="entry name" value="CAP"/>
    <property type="match status" value="1"/>
</dbReference>
<feature type="compositionally biased region" description="Low complexity" evidence="1">
    <location>
        <begin position="203"/>
        <end position="212"/>
    </location>
</feature>
<evidence type="ECO:0000256" key="1">
    <source>
        <dbReference type="SAM" id="MobiDB-lite"/>
    </source>
</evidence>
<organism evidence="5 6">
    <name type="scientific">Candidatus Kerfeldbacteria bacterium CG_4_10_14_0_8_um_filter_42_10</name>
    <dbReference type="NCBI Taxonomy" id="2014248"/>
    <lineage>
        <taxon>Bacteria</taxon>
        <taxon>Candidatus Kerfeldiibacteriota</taxon>
    </lineage>
</organism>
<dbReference type="InterPro" id="IPR035940">
    <property type="entry name" value="CAP_sf"/>
</dbReference>
<dbReference type="Proteomes" id="UP000230779">
    <property type="component" value="Unassembled WGS sequence"/>
</dbReference>
<protein>
    <recommendedName>
        <fullName evidence="7">SCP domain-containing protein</fullName>
    </recommendedName>
</protein>
<dbReference type="Pfam" id="PF00188">
    <property type="entry name" value="CAP"/>
    <property type="match status" value="1"/>
</dbReference>
<feature type="domain" description="Nbr1 FW" evidence="4">
    <location>
        <begin position="269"/>
        <end position="370"/>
    </location>
</feature>
<feature type="transmembrane region" description="Helical" evidence="2">
    <location>
        <begin position="457"/>
        <end position="476"/>
    </location>
</feature>
<dbReference type="Gene3D" id="2.60.40.10">
    <property type="entry name" value="Immunoglobulins"/>
    <property type="match status" value="1"/>
</dbReference>
<keyword evidence="2" id="KW-1133">Transmembrane helix</keyword>
<dbReference type="InterPro" id="IPR032350">
    <property type="entry name" value="Nbr1_FW"/>
</dbReference>
<keyword evidence="2" id="KW-0472">Membrane</keyword>
<dbReference type="AlphaFoldDB" id="A0A2M7RK31"/>
<dbReference type="InterPro" id="IPR013783">
    <property type="entry name" value="Ig-like_fold"/>
</dbReference>
<keyword evidence="2" id="KW-0812">Transmembrane</keyword>
<evidence type="ECO:0008006" key="7">
    <source>
        <dbReference type="Google" id="ProtNLM"/>
    </source>
</evidence>
<accession>A0A2M7RK31</accession>
<dbReference type="EMBL" id="PFMD01000013">
    <property type="protein sequence ID" value="PIY97115.1"/>
    <property type="molecule type" value="Genomic_DNA"/>
</dbReference>
<proteinExistence type="predicted"/>
<reference evidence="5 6" key="1">
    <citation type="submission" date="2017-09" db="EMBL/GenBank/DDBJ databases">
        <title>Depth-based differentiation of microbial function through sediment-hosted aquifers and enrichment of novel symbionts in the deep terrestrial subsurface.</title>
        <authorList>
            <person name="Probst A.J."/>
            <person name="Ladd B."/>
            <person name="Jarett J.K."/>
            <person name="Geller-Mcgrath D.E."/>
            <person name="Sieber C.M."/>
            <person name="Emerson J.B."/>
            <person name="Anantharaman K."/>
            <person name="Thomas B.C."/>
            <person name="Malmstrom R."/>
            <person name="Stieglmeier M."/>
            <person name="Klingl A."/>
            <person name="Woyke T."/>
            <person name="Ryan C.M."/>
            <person name="Banfield J.F."/>
        </authorList>
    </citation>
    <scope>NUCLEOTIDE SEQUENCE [LARGE SCALE GENOMIC DNA]</scope>
    <source>
        <strain evidence="5">CG_4_10_14_0_8_um_filter_42_10</strain>
    </source>
</reference>
<evidence type="ECO:0000313" key="5">
    <source>
        <dbReference type="EMBL" id="PIY97115.1"/>
    </source>
</evidence>